<name>X6MHQ4_RETFI</name>
<organism evidence="7 8">
    <name type="scientific">Reticulomyxa filosa</name>
    <dbReference type="NCBI Taxonomy" id="46433"/>
    <lineage>
        <taxon>Eukaryota</taxon>
        <taxon>Sar</taxon>
        <taxon>Rhizaria</taxon>
        <taxon>Retaria</taxon>
        <taxon>Foraminifera</taxon>
        <taxon>Monothalamids</taxon>
        <taxon>Reticulomyxidae</taxon>
        <taxon>Reticulomyxa</taxon>
    </lineage>
</organism>
<dbReference type="PANTHER" id="PTHR12308:SF73">
    <property type="entry name" value="ANOCTAMIN"/>
    <property type="match status" value="1"/>
</dbReference>
<keyword evidence="8" id="KW-1185">Reference proteome</keyword>
<keyword evidence="2 5" id="KW-0812">Transmembrane</keyword>
<keyword evidence="3 5" id="KW-1133">Transmembrane helix</keyword>
<evidence type="ECO:0000259" key="6">
    <source>
        <dbReference type="Pfam" id="PF04547"/>
    </source>
</evidence>
<dbReference type="PANTHER" id="PTHR12308">
    <property type="entry name" value="ANOCTAMIN"/>
    <property type="match status" value="1"/>
</dbReference>
<dbReference type="OrthoDB" id="18915at2759"/>
<feature type="transmembrane region" description="Helical" evidence="5">
    <location>
        <begin position="138"/>
        <end position="158"/>
    </location>
</feature>
<evidence type="ECO:0000256" key="1">
    <source>
        <dbReference type="ARBA" id="ARBA00004141"/>
    </source>
</evidence>
<protein>
    <recommendedName>
        <fullName evidence="6">Anoctamin transmembrane domain-containing protein</fullName>
    </recommendedName>
</protein>
<feature type="transmembrane region" description="Helical" evidence="5">
    <location>
        <begin position="170"/>
        <end position="189"/>
    </location>
</feature>
<dbReference type="InterPro" id="IPR049452">
    <property type="entry name" value="Anoctamin_TM"/>
</dbReference>
<proteinExistence type="predicted"/>
<evidence type="ECO:0000256" key="2">
    <source>
        <dbReference type="ARBA" id="ARBA00022692"/>
    </source>
</evidence>
<dbReference type="GO" id="GO:0016020">
    <property type="term" value="C:membrane"/>
    <property type="evidence" value="ECO:0007669"/>
    <property type="project" value="UniProtKB-SubCell"/>
</dbReference>
<comment type="caution">
    <text evidence="7">The sequence shown here is derived from an EMBL/GenBank/DDBJ whole genome shotgun (WGS) entry which is preliminary data.</text>
</comment>
<evidence type="ECO:0000256" key="4">
    <source>
        <dbReference type="ARBA" id="ARBA00023136"/>
    </source>
</evidence>
<evidence type="ECO:0000313" key="8">
    <source>
        <dbReference type="Proteomes" id="UP000023152"/>
    </source>
</evidence>
<accession>X6MHQ4</accession>
<dbReference type="GO" id="GO:0005254">
    <property type="term" value="F:chloride channel activity"/>
    <property type="evidence" value="ECO:0007669"/>
    <property type="project" value="TreeGrafter"/>
</dbReference>
<feature type="transmembrane region" description="Helical" evidence="5">
    <location>
        <begin position="93"/>
        <end position="117"/>
    </location>
</feature>
<dbReference type="Pfam" id="PF04547">
    <property type="entry name" value="Anoctamin"/>
    <property type="match status" value="1"/>
</dbReference>
<comment type="subcellular location">
    <subcellularLocation>
        <location evidence="1">Membrane</location>
        <topology evidence="1">Multi-pass membrane protein</topology>
    </subcellularLocation>
</comment>
<gene>
    <name evidence="7" type="ORF">RFI_23819</name>
</gene>
<dbReference type="EMBL" id="ASPP01020544">
    <property type="protein sequence ID" value="ETO13548.1"/>
    <property type="molecule type" value="Genomic_DNA"/>
</dbReference>
<feature type="transmembrane region" description="Helical" evidence="5">
    <location>
        <begin position="58"/>
        <end position="81"/>
    </location>
</feature>
<sequence length="193" mass="22951">MLEQWYRLESRLQYEWGMTNYQRMETPRAGFAGVLRISPGNGALEYTYQSKTMYYFKIASAMSAVTFCMACVVVVVVQIWNLQTAYKDSTNRLWVGIVNAVQIQVFNYLYVNISLWLNNFENHRLEQEYYNSLVIKRILFYIVNSFNSLFYLAFYQTWDSNQDCLQAVRMQLVVIFLMAIFIQNFMEVFSPNY</sequence>
<evidence type="ECO:0000256" key="3">
    <source>
        <dbReference type="ARBA" id="ARBA00022989"/>
    </source>
</evidence>
<dbReference type="AlphaFoldDB" id="X6MHQ4"/>
<feature type="domain" description="Anoctamin transmembrane" evidence="6">
    <location>
        <begin position="1"/>
        <end position="191"/>
    </location>
</feature>
<reference evidence="7 8" key="1">
    <citation type="journal article" date="2013" name="Curr. Biol.">
        <title>The Genome of the Foraminiferan Reticulomyxa filosa.</title>
        <authorList>
            <person name="Glockner G."/>
            <person name="Hulsmann N."/>
            <person name="Schleicher M."/>
            <person name="Noegel A.A."/>
            <person name="Eichinger L."/>
            <person name="Gallinger C."/>
            <person name="Pawlowski J."/>
            <person name="Sierra R."/>
            <person name="Euteneuer U."/>
            <person name="Pillet L."/>
            <person name="Moustafa A."/>
            <person name="Platzer M."/>
            <person name="Groth M."/>
            <person name="Szafranski K."/>
            <person name="Schliwa M."/>
        </authorList>
    </citation>
    <scope>NUCLEOTIDE SEQUENCE [LARGE SCALE GENOMIC DNA]</scope>
</reference>
<dbReference type="InterPro" id="IPR007632">
    <property type="entry name" value="Anoctamin"/>
</dbReference>
<keyword evidence="4 5" id="KW-0472">Membrane</keyword>
<dbReference type="Proteomes" id="UP000023152">
    <property type="component" value="Unassembled WGS sequence"/>
</dbReference>
<evidence type="ECO:0000256" key="5">
    <source>
        <dbReference type="SAM" id="Phobius"/>
    </source>
</evidence>
<evidence type="ECO:0000313" key="7">
    <source>
        <dbReference type="EMBL" id="ETO13548.1"/>
    </source>
</evidence>